<protein>
    <submittedName>
        <fullName evidence="1">Uncharacterized protein</fullName>
    </submittedName>
</protein>
<organism evidence="1 2">
    <name type="scientific">Sphaerodactylus townsendi</name>
    <dbReference type="NCBI Taxonomy" id="933632"/>
    <lineage>
        <taxon>Eukaryota</taxon>
        <taxon>Metazoa</taxon>
        <taxon>Chordata</taxon>
        <taxon>Craniata</taxon>
        <taxon>Vertebrata</taxon>
        <taxon>Euteleostomi</taxon>
        <taxon>Lepidosauria</taxon>
        <taxon>Squamata</taxon>
        <taxon>Bifurcata</taxon>
        <taxon>Gekkota</taxon>
        <taxon>Sphaerodactylidae</taxon>
        <taxon>Sphaerodactylus</taxon>
    </lineage>
</organism>
<proteinExistence type="predicted"/>
<reference evidence="1" key="1">
    <citation type="submission" date="2021-08" db="EMBL/GenBank/DDBJ databases">
        <title>The first chromosome-level gecko genome reveals the dynamic sex chromosomes of Neotropical dwarf geckos (Sphaerodactylidae: Sphaerodactylus).</title>
        <authorList>
            <person name="Pinto B.J."/>
            <person name="Keating S.E."/>
            <person name="Gamble T."/>
        </authorList>
    </citation>
    <scope>NUCLEOTIDE SEQUENCE</scope>
    <source>
        <strain evidence="1">TG3544</strain>
    </source>
</reference>
<dbReference type="Proteomes" id="UP000827872">
    <property type="component" value="Linkage Group LG05"/>
</dbReference>
<accession>A0ACB8F314</accession>
<dbReference type="EMBL" id="CM037618">
    <property type="protein sequence ID" value="KAH7999548.1"/>
    <property type="molecule type" value="Genomic_DNA"/>
</dbReference>
<sequence>MYRDRGKRGKRILLLLEAEWKPKGEVQCRVHQEGASPEVCAEKLYLRQWTSEPLQQKWMAPGFANYNCSV</sequence>
<comment type="caution">
    <text evidence="1">The sequence shown here is derived from an EMBL/GenBank/DDBJ whole genome shotgun (WGS) entry which is preliminary data.</text>
</comment>
<keyword evidence="2" id="KW-1185">Reference proteome</keyword>
<name>A0ACB8F314_9SAUR</name>
<evidence type="ECO:0000313" key="2">
    <source>
        <dbReference type="Proteomes" id="UP000827872"/>
    </source>
</evidence>
<evidence type="ECO:0000313" key="1">
    <source>
        <dbReference type="EMBL" id="KAH7999548.1"/>
    </source>
</evidence>
<gene>
    <name evidence="1" type="ORF">K3G42_014393</name>
</gene>